<dbReference type="Gene3D" id="1.10.1220.10">
    <property type="entry name" value="Met repressor-like"/>
    <property type="match status" value="1"/>
</dbReference>
<dbReference type="Proteomes" id="UP000505210">
    <property type="component" value="Chromosome"/>
</dbReference>
<proteinExistence type="predicted"/>
<evidence type="ECO:0000256" key="1">
    <source>
        <dbReference type="SAM" id="MobiDB-lite"/>
    </source>
</evidence>
<dbReference type="EMBL" id="CP053661">
    <property type="protein sequence ID" value="QKD81497.1"/>
    <property type="molecule type" value="Genomic_DNA"/>
</dbReference>
<dbReference type="InterPro" id="IPR013321">
    <property type="entry name" value="Arc_rbn_hlx_hlx"/>
</dbReference>
<evidence type="ECO:0000313" key="3">
    <source>
        <dbReference type="Proteomes" id="UP000505210"/>
    </source>
</evidence>
<dbReference type="InterPro" id="IPR010985">
    <property type="entry name" value="Ribbon_hlx_hlx"/>
</dbReference>
<dbReference type="AlphaFoldDB" id="A0A6M8B9T6"/>
<dbReference type="RefSeq" id="WP_172353895.1">
    <property type="nucleotide sequence ID" value="NZ_CP053661.1"/>
</dbReference>
<reference evidence="2 3" key="1">
    <citation type="submission" date="2020-05" db="EMBL/GenBank/DDBJ databases">
        <title>Complete genome sequence of of a novel Thermoleptolyngbya strain isolated from hot springs of Ganzi, Sichuan China.</title>
        <authorList>
            <person name="Tang J."/>
            <person name="Daroch M."/>
            <person name="Li L."/>
            <person name="Waleron K."/>
            <person name="Waleron M."/>
            <person name="Waleron M."/>
        </authorList>
    </citation>
    <scope>NUCLEOTIDE SEQUENCE [LARGE SCALE GENOMIC DNA]</scope>
    <source>
        <strain evidence="2 3">PKUAC-SCTA183</strain>
    </source>
</reference>
<accession>A0A6M8B9T6</accession>
<evidence type="ECO:0008006" key="4">
    <source>
        <dbReference type="Google" id="ProtNLM"/>
    </source>
</evidence>
<dbReference type="SUPFAM" id="SSF47598">
    <property type="entry name" value="Ribbon-helix-helix"/>
    <property type="match status" value="1"/>
</dbReference>
<feature type="region of interest" description="Disordered" evidence="1">
    <location>
        <begin position="103"/>
        <end position="127"/>
    </location>
</feature>
<sequence length="127" mass="13931">MQDKSKLTLYVPRELHRKLKIKAAVDDEAMSSIVERAIVFYLTHPHVVDEVEASLGSVSHGQTHRVYNCPGCESSYVIREGELVSLASHAGVVQDDGELVDRVSMTPSPEPVAEGFDRPGEESLVPC</sequence>
<gene>
    <name evidence="2" type="ORF">HPC62_04240</name>
</gene>
<evidence type="ECO:0000313" key="2">
    <source>
        <dbReference type="EMBL" id="QKD81497.1"/>
    </source>
</evidence>
<organism evidence="2 3">
    <name type="scientific">Thermoleptolyngbya sichuanensis A183</name>
    <dbReference type="NCBI Taxonomy" id="2737172"/>
    <lineage>
        <taxon>Bacteria</taxon>
        <taxon>Bacillati</taxon>
        <taxon>Cyanobacteriota</taxon>
        <taxon>Cyanophyceae</taxon>
        <taxon>Oculatellales</taxon>
        <taxon>Oculatellaceae</taxon>
        <taxon>Thermoleptolyngbya</taxon>
        <taxon>Thermoleptolyngbya sichuanensis</taxon>
    </lineage>
</organism>
<keyword evidence="3" id="KW-1185">Reference proteome</keyword>
<dbReference type="GO" id="GO:0006355">
    <property type="term" value="P:regulation of DNA-templated transcription"/>
    <property type="evidence" value="ECO:0007669"/>
    <property type="project" value="InterPro"/>
</dbReference>
<dbReference type="KEGG" id="theu:HPC62_04240"/>
<protein>
    <recommendedName>
        <fullName evidence="4">CopG family transcriptional regulator</fullName>
    </recommendedName>
</protein>
<name>A0A6M8B9T6_9CYAN</name>